<dbReference type="EMBL" id="AONQ01000060">
    <property type="protein sequence ID" value="EME68568.1"/>
    <property type="molecule type" value="Genomic_DNA"/>
</dbReference>
<sequence>MATTSAVITANRVTPVANAGKLLALADVSILMDGVEVVIHGVQVRADVNGTEVTLPKYRAPDGTWMTAISLPDELKGPMGDVVMAAAIEAGILMEKHR</sequence>
<dbReference type="Proteomes" id="UP000011744">
    <property type="component" value="Unassembled WGS sequence"/>
</dbReference>
<proteinExistence type="predicted"/>
<dbReference type="SUPFAM" id="SSF160537">
    <property type="entry name" value="SpoVG-like"/>
    <property type="match status" value="1"/>
</dbReference>
<comment type="caution">
    <text evidence="1">The sequence shown here is derived from an EMBL/GenBank/DDBJ whole genome shotgun (WGS) entry which is preliminary data.</text>
</comment>
<dbReference type="eggNOG" id="COG2088">
    <property type="taxonomic scope" value="Bacteria"/>
</dbReference>
<dbReference type="GO" id="GO:0030435">
    <property type="term" value="P:sporulation resulting in formation of a cellular spore"/>
    <property type="evidence" value="ECO:0007669"/>
    <property type="project" value="InterPro"/>
</dbReference>
<accession>M3A703</accession>
<dbReference type="AlphaFoldDB" id="M3A703"/>
<evidence type="ECO:0000313" key="2">
    <source>
        <dbReference type="Proteomes" id="UP000011744"/>
    </source>
</evidence>
<dbReference type="STRING" id="1244869.H261_17738"/>
<dbReference type="PATRIC" id="fig|1244869.3.peg.3553"/>
<reference evidence="1 2" key="1">
    <citation type="journal article" date="2014" name="Genome Announc.">
        <title>Draft Genome Sequence of Magnetospirillum sp. Strain SO-1, a Freshwater Magnetotactic Bacterium Isolated from the Ol'khovka River, Russia.</title>
        <authorList>
            <person name="Grouzdev D.S."/>
            <person name="Dziuba M.V."/>
            <person name="Sukhacheva M.S."/>
            <person name="Mardanov A.V."/>
            <person name="Beletskiy A.V."/>
            <person name="Kuznetsov B.B."/>
            <person name="Skryabin K.G."/>
        </authorList>
    </citation>
    <scope>NUCLEOTIDE SEQUENCE [LARGE SCALE GENOMIC DNA]</scope>
    <source>
        <strain evidence="1 2">SO-1</strain>
    </source>
</reference>
<dbReference type="Gene3D" id="3.30.1120.40">
    <property type="entry name" value="Stage V sporulation protein G"/>
    <property type="match status" value="1"/>
</dbReference>
<keyword evidence="2" id="KW-1185">Reference proteome</keyword>
<organism evidence="1 2">
    <name type="scientific">Paramagnetospirillum caucaseum</name>
    <dbReference type="NCBI Taxonomy" id="1244869"/>
    <lineage>
        <taxon>Bacteria</taxon>
        <taxon>Pseudomonadati</taxon>
        <taxon>Pseudomonadota</taxon>
        <taxon>Alphaproteobacteria</taxon>
        <taxon>Rhodospirillales</taxon>
        <taxon>Magnetospirillaceae</taxon>
        <taxon>Paramagnetospirillum</taxon>
    </lineage>
</organism>
<evidence type="ECO:0000313" key="1">
    <source>
        <dbReference type="EMBL" id="EME68568.1"/>
    </source>
</evidence>
<gene>
    <name evidence="1" type="ORF">H261_17738</name>
</gene>
<dbReference type="InterPro" id="IPR036751">
    <property type="entry name" value="SpoVG_sf"/>
</dbReference>
<dbReference type="RefSeq" id="WP_008620164.1">
    <property type="nucleotide sequence ID" value="NZ_AONQ01000060.1"/>
</dbReference>
<name>M3A703_9PROT</name>
<dbReference type="OrthoDB" id="7359834at2"/>
<protein>
    <submittedName>
        <fullName evidence="1">Uncharacterized protein</fullName>
    </submittedName>
</protein>